<dbReference type="FunFam" id="1.10.510.10:FF:000277">
    <property type="entry name" value="protein kinase PINOID"/>
    <property type="match status" value="1"/>
</dbReference>
<dbReference type="SUPFAM" id="SSF56112">
    <property type="entry name" value="Protein kinase-like (PK-like)"/>
    <property type="match status" value="1"/>
</dbReference>
<dbReference type="GO" id="GO:0005524">
    <property type="term" value="F:ATP binding"/>
    <property type="evidence" value="ECO:0007669"/>
    <property type="project" value="UniProtKB-KW"/>
</dbReference>
<dbReference type="Gene3D" id="1.10.510.10">
    <property type="entry name" value="Transferase(Phosphotransferase) domain 1"/>
    <property type="match status" value="2"/>
</dbReference>
<keyword evidence="3" id="KW-0217">Developmental protein</keyword>
<evidence type="ECO:0000256" key="9">
    <source>
        <dbReference type="ARBA" id="ARBA00023294"/>
    </source>
</evidence>
<name>A0A8B8K6H0_ABRPR</name>
<reference evidence="15" key="2">
    <citation type="submission" date="2025-08" db="UniProtKB">
        <authorList>
            <consortium name="RefSeq"/>
        </authorList>
    </citation>
    <scope>IDENTIFICATION</scope>
    <source>
        <tissue evidence="15">Young leaves</tissue>
    </source>
</reference>
<feature type="domain" description="Protein kinase" evidence="13">
    <location>
        <begin position="76"/>
        <end position="403"/>
    </location>
</feature>
<protein>
    <recommendedName>
        <fullName evidence="2">non-specific serine/threonine protein kinase</fullName>
        <ecNumber evidence="2">2.7.11.1</ecNumber>
    </recommendedName>
</protein>
<evidence type="ECO:0000256" key="6">
    <source>
        <dbReference type="ARBA" id="ARBA00022741"/>
    </source>
</evidence>
<dbReference type="Pfam" id="PF00069">
    <property type="entry name" value="Pkinase"/>
    <property type="match status" value="2"/>
</dbReference>
<dbReference type="FunFam" id="3.30.200.20:FF:000351">
    <property type="entry name" value="protein kinase PINOID 2"/>
    <property type="match status" value="1"/>
</dbReference>
<dbReference type="GO" id="GO:0009734">
    <property type="term" value="P:auxin-activated signaling pathway"/>
    <property type="evidence" value="ECO:0007669"/>
    <property type="project" value="UniProtKB-KW"/>
</dbReference>
<dbReference type="Gene3D" id="3.30.200.20">
    <property type="entry name" value="Phosphorylase Kinase, domain 1"/>
    <property type="match status" value="1"/>
</dbReference>
<dbReference type="InterPro" id="IPR000719">
    <property type="entry name" value="Prot_kinase_dom"/>
</dbReference>
<evidence type="ECO:0000259" key="13">
    <source>
        <dbReference type="PROSITE" id="PS50011"/>
    </source>
</evidence>
<dbReference type="GO" id="GO:0048825">
    <property type="term" value="P:cotyledon development"/>
    <property type="evidence" value="ECO:0007669"/>
    <property type="project" value="UniProtKB-ARBA"/>
</dbReference>
<keyword evidence="5" id="KW-0808">Transferase</keyword>
<sequence length="454" mass="50710">MSGRHSGMSSETVNSTSMSSESICSTSFSRLSFDLLPSSSSPESLSIKPHRSSDFAYSAIRSATFRRKAGLTFRDFHLLRRIGAGDIGTVYLCRLRDSAVDDFDDDPACFYAMKVVDKEAVALKKKSERAEMERKILKMLDHPFLPTLYAEFEASHFSCIVMEFCSGGDLHSLRHKHPNNRFSLSSARFYAAEVLVALEYLHMLGIIYRDLKPENVLVRSDGHIMLSDFDLSLCSHAIPAVESHDYSPDPAFPHVLPYTRQQSTPFSCLSNRVFRSRKVQTLQSNRLFVAEPVGARSCSFVGTHEYVSPEVASGNSHGNAVDWWSFGIFIYEMVYGRTPFAAPSNESTLRNIIKKPLAFPTATPASTLDMHARDLISGLLIKDPNRRLGSKRGAADVKKHPFFAGLNLALIRMVTPPEVPSLKRNKTTPLSNVNDNDNGNRNNSRQQATAFDYF</sequence>
<dbReference type="EC" id="2.7.11.1" evidence="2"/>
<organism evidence="14 15">
    <name type="scientific">Abrus precatorius</name>
    <name type="common">Indian licorice</name>
    <name type="synonym">Glycine abrus</name>
    <dbReference type="NCBI Taxonomy" id="3816"/>
    <lineage>
        <taxon>Eukaryota</taxon>
        <taxon>Viridiplantae</taxon>
        <taxon>Streptophyta</taxon>
        <taxon>Embryophyta</taxon>
        <taxon>Tracheophyta</taxon>
        <taxon>Spermatophyta</taxon>
        <taxon>Magnoliopsida</taxon>
        <taxon>eudicotyledons</taxon>
        <taxon>Gunneridae</taxon>
        <taxon>Pentapetalae</taxon>
        <taxon>rosids</taxon>
        <taxon>fabids</taxon>
        <taxon>Fabales</taxon>
        <taxon>Fabaceae</taxon>
        <taxon>Papilionoideae</taxon>
        <taxon>50 kb inversion clade</taxon>
        <taxon>NPAAA clade</taxon>
        <taxon>indigoferoid/millettioid clade</taxon>
        <taxon>Abreae</taxon>
        <taxon>Abrus</taxon>
    </lineage>
</organism>
<dbReference type="PROSITE" id="PS00108">
    <property type="entry name" value="PROTEIN_KINASE_ST"/>
    <property type="match status" value="1"/>
</dbReference>
<dbReference type="InterPro" id="IPR011009">
    <property type="entry name" value="Kinase-like_dom_sf"/>
</dbReference>
<evidence type="ECO:0000256" key="7">
    <source>
        <dbReference type="ARBA" id="ARBA00022777"/>
    </source>
</evidence>
<feature type="compositionally biased region" description="Low complexity" evidence="12">
    <location>
        <begin position="431"/>
        <end position="445"/>
    </location>
</feature>
<evidence type="ECO:0000256" key="10">
    <source>
        <dbReference type="ARBA" id="ARBA00047899"/>
    </source>
</evidence>
<evidence type="ECO:0000256" key="8">
    <source>
        <dbReference type="ARBA" id="ARBA00022840"/>
    </source>
</evidence>
<dbReference type="KEGG" id="aprc:113852597"/>
<dbReference type="RefSeq" id="XP_027338713.1">
    <property type="nucleotide sequence ID" value="XM_027482912.1"/>
</dbReference>
<keyword evidence="4" id="KW-0723">Serine/threonine-protein kinase</keyword>
<gene>
    <name evidence="15" type="primary">LOC113852597</name>
</gene>
<evidence type="ECO:0000256" key="4">
    <source>
        <dbReference type="ARBA" id="ARBA00022527"/>
    </source>
</evidence>
<reference evidence="14" key="1">
    <citation type="journal article" date="2019" name="Toxins">
        <title>Detection of Abrin-Like and Prepropulchellin-Like Toxin Genes and Transcripts Using Whole Genome Sequencing and Full-Length Transcript Sequencing of Abrus precatorius.</title>
        <authorList>
            <person name="Hovde B.T."/>
            <person name="Daligault H.E."/>
            <person name="Hanschen E.R."/>
            <person name="Kunde Y.A."/>
            <person name="Johnson M.B."/>
            <person name="Starkenburg S.R."/>
            <person name="Johnson S.L."/>
        </authorList>
    </citation>
    <scope>NUCLEOTIDE SEQUENCE [LARGE SCALE GENOMIC DNA]</scope>
</reference>
<feature type="region of interest" description="Disordered" evidence="12">
    <location>
        <begin position="420"/>
        <end position="454"/>
    </location>
</feature>
<keyword evidence="7" id="KW-0418">Kinase</keyword>
<dbReference type="SMART" id="SM00220">
    <property type="entry name" value="S_TKc"/>
    <property type="match status" value="1"/>
</dbReference>
<evidence type="ECO:0000313" key="15">
    <source>
        <dbReference type="RefSeq" id="XP_027338713.1"/>
    </source>
</evidence>
<keyword evidence="9" id="KW-0927">Auxin signaling pathway</keyword>
<evidence type="ECO:0000256" key="11">
    <source>
        <dbReference type="ARBA" id="ARBA00048679"/>
    </source>
</evidence>
<dbReference type="CDD" id="cd05574">
    <property type="entry name" value="STKc_phototropin_like"/>
    <property type="match status" value="1"/>
</dbReference>
<evidence type="ECO:0000256" key="2">
    <source>
        <dbReference type="ARBA" id="ARBA00012513"/>
    </source>
</evidence>
<comment type="catalytic activity">
    <reaction evidence="11">
        <text>L-seryl-[protein] + ATP = O-phospho-L-seryl-[protein] + ADP + H(+)</text>
        <dbReference type="Rhea" id="RHEA:17989"/>
        <dbReference type="Rhea" id="RHEA-COMP:9863"/>
        <dbReference type="Rhea" id="RHEA-COMP:11604"/>
        <dbReference type="ChEBI" id="CHEBI:15378"/>
        <dbReference type="ChEBI" id="CHEBI:29999"/>
        <dbReference type="ChEBI" id="CHEBI:30616"/>
        <dbReference type="ChEBI" id="CHEBI:83421"/>
        <dbReference type="ChEBI" id="CHEBI:456216"/>
        <dbReference type="EC" id="2.7.11.1"/>
    </reaction>
</comment>
<dbReference type="PROSITE" id="PS50011">
    <property type="entry name" value="PROTEIN_KINASE_DOM"/>
    <property type="match status" value="1"/>
</dbReference>
<evidence type="ECO:0000256" key="3">
    <source>
        <dbReference type="ARBA" id="ARBA00022473"/>
    </source>
</evidence>
<evidence type="ECO:0000256" key="5">
    <source>
        <dbReference type="ARBA" id="ARBA00022679"/>
    </source>
</evidence>
<dbReference type="FunFam" id="1.10.510.10:FF:000020">
    <property type="entry name" value="serine/threonine-protein kinase D6PK-like"/>
    <property type="match status" value="1"/>
</dbReference>
<dbReference type="Proteomes" id="UP000694853">
    <property type="component" value="Unplaced"/>
</dbReference>
<comment type="similarity">
    <text evidence="1">Belongs to the protein kinase superfamily. AGC Ser/Thr protein kinase family.</text>
</comment>
<dbReference type="AlphaFoldDB" id="A0A8B8K6H0"/>
<dbReference type="PANTHER" id="PTHR45637">
    <property type="entry name" value="FLIPPASE KINASE 1-RELATED"/>
    <property type="match status" value="1"/>
</dbReference>
<keyword evidence="8" id="KW-0067">ATP-binding</keyword>
<evidence type="ECO:0000256" key="12">
    <source>
        <dbReference type="SAM" id="MobiDB-lite"/>
    </source>
</evidence>
<accession>A0A8B8K6H0</accession>
<evidence type="ECO:0000313" key="14">
    <source>
        <dbReference type="Proteomes" id="UP000694853"/>
    </source>
</evidence>
<dbReference type="GO" id="GO:0004674">
    <property type="term" value="F:protein serine/threonine kinase activity"/>
    <property type="evidence" value="ECO:0007669"/>
    <property type="project" value="UniProtKB-KW"/>
</dbReference>
<dbReference type="OrthoDB" id="432483at2759"/>
<comment type="catalytic activity">
    <reaction evidence="10">
        <text>L-threonyl-[protein] + ATP = O-phospho-L-threonyl-[protein] + ADP + H(+)</text>
        <dbReference type="Rhea" id="RHEA:46608"/>
        <dbReference type="Rhea" id="RHEA-COMP:11060"/>
        <dbReference type="Rhea" id="RHEA-COMP:11605"/>
        <dbReference type="ChEBI" id="CHEBI:15378"/>
        <dbReference type="ChEBI" id="CHEBI:30013"/>
        <dbReference type="ChEBI" id="CHEBI:30616"/>
        <dbReference type="ChEBI" id="CHEBI:61977"/>
        <dbReference type="ChEBI" id="CHEBI:456216"/>
        <dbReference type="EC" id="2.7.11.1"/>
    </reaction>
</comment>
<keyword evidence="14" id="KW-1185">Reference proteome</keyword>
<keyword evidence="6" id="KW-0547">Nucleotide-binding</keyword>
<dbReference type="GeneID" id="113852597"/>
<evidence type="ECO:0000256" key="1">
    <source>
        <dbReference type="ARBA" id="ARBA00009903"/>
    </source>
</evidence>
<proteinExistence type="inferred from homology"/>
<dbReference type="InterPro" id="IPR008271">
    <property type="entry name" value="Ser/Thr_kinase_AS"/>
</dbReference>